<organism evidence="1 2">
    <name type="scientific">Phomopsis amygdali</name>
    <name type="common">Fusicoccum amygdali</name>
    <dbReference type="NCBI Taxonomy" id="1214568"/>
    <lineage>
        <taxon>Eukaryota</taxon>
        <taxon>Fungi</taxon>
        <taxon>Dikarya</taxon>
        <taxon>Ascomycota</taxon>
        <taxon>Pezizomycotina</taxon>
        <taxon>Sordariomycetes</taxon>
        <taxon>Sordariomycetidae</taxon>
        <taxon>Diaporthales</taxon>
        <taxon>Diaporthaceae</taxon>
        <taxon>Diaporthe</taxon>
    </lineage>
</organism>
<keyword evidence="2" id="KW-1185">Reference proteome</keyword>
<comment type="caution">
    <text evidence="1">The sequence shown here is derived from an EMBL/GenBank/DDBJ whole genome shotgun (WGS) entry which is preliminary data.</text>
</comment>
<reference evidence="1" key="1">
    <citation type="submission" date="2023-06" db="EMBL/GenBank/DDBJ databases">
        <authorList>
            <person name="Noh H."/>
        </authorList>
    </citation>
    <scope>NUCLEOTIDE SEQUENCE</scope>
    <source>
        <strain evidence="1">DUCC20226</strain>
    </source>
</reference>
<evidence type="ECO:0000313" key="1">
    <source>
        <dbReference type="EMBL" id="KAK2609506.1"/>
    </source>
</evidence>
<name>A0AAD9W783_PHOAM</name>
<protein>
    <submittedName>
        <fullName evidence="1">Uncharacterized protein</fullName>
    </submittedName>
</protein>
<evidence type="ECO:0000313" key="2">
    <source>
        <dbReference type="Proteomes" id="UP001265746"/>
    </source>
</evidence>
<dbReference type="EMBL" id="JAUJFL010000002">
    <property type="protein sequence ID" value="KAK2609506.1"/>
    <property type="molecule type" value="Genomic_DNA"/>
</dbReference>
<dbReference type="Proteomes" id="UP001265746">
    <property type="component" value="Unassembled WGS sequence"/>
</dbReference>
<accession>A0AAD9W783</accession>
<dbReference type="AlphaFoldDB" id="A0AAD9W783"/>
<sequence length="143" mass="16409">MKRAITESRGLAHLMAPLPGEPLPSGVTIMSIKDWRRLNELDQRYDPKAKDKAQAKEPTREMIENEIKEICEDLVLASIVTPESSKIQERLHEHVCGSRDVRSALSSSVFFASFMQKCPRGLMETLTLRWIREHSLIDYRNSD</sequence>
<gene>
    <name evidence="1" type="ORF">N8I77_003003</name>
</gene>
<proteinExistence type="predicted"/>